<dbReference type="Gene3D" id="1.20.1250.20">
    <property type="entry name" value="MFS general substrate transporter like domains"/>
    <property type="match status" value="1"/>
</dbReference>
<dbReference type="Proteomes" id="UP001344658">
    <property type="component" value="Unassembled WGS sequence"/>
</dbReference>
<keyword evidence="3 7" id="KW-0812">Transmembrane</keyword>
<organism evidence="9 10">
    <name type="scientific">Actinacidiphila polyblastidii</name>
    <dbReference type="NCBI Taxonomy" id="3110430"/>
    <lineage>
        <taxon>Bacteria</taxon>
        <taxon>Bacillati</taxon>
        <taxon>Actinomycetota</taxon>
        <taxon>Actinomycetes</taxon>
        <taxon>Kitasatosporales</taxon>
        <taxon>Streptomycetaceae</taxon>
        <taxon>Actinacidiphila</taxon>
    </lineage>
</organism>
<evidence type="ECO:0000259" key="8">
    <source>
        <dbReference type="PROSITE" id="PS50850"/>
    </source>
</evidence>
<dbReference type="CDD" id="cd17321">
    <property type="entry name" value="MFS_MMR_MDR_like"/>
    <property type="match status" value="1"/>
</dbReference>
<dbReference type="InterPro" id="IPR020846">
    <property type="entry name" value="MFS_dom"/>
</dbReference>
<keyword evidence="4 7" id="KW-1133">Transmembrane helix</keyword>
<evidence type="ECO:0000256" key="7">
    <source>
        <dbReference type="SAM" id="Phobius"/>
    </source>
</evidence>
<feature type="transmembrane region" description="Helical" evidence="7">
    <location>
        <begin position="337"/>
        <end position="358"/>
    </location>
</feature>
<feature type="transmembrane region" description="Helical" evidence="7">
    <location>
        <begin position="89"/>
        <end position="110"/>
    </location>
</feature>
<name>A0ABU7PGT1_9ACTN</name>
<dbReference type="Pfam" id="PF07690">
    <property type="entry name" value="MFS_1"/>
    <property type="match status" value="1"/>
</dbReference>
<feature type="transmembrane region" description="Helical" evidence="7">
    <location>
        <begin position="428"/>
        <end position="445"/>
    </location>
</feature>
<dbReference type="RefSeq" id="WP_330798313.1">
    <property type="nucleotide sequence ID" value="NZ_JAZEWV010000024.1"/>
</dbReference>
<keyword evidence="2" id="KW-0813">Transport</keyword>
<evidence type="ECO:0000256" key="5">
    <source>
        <dbReference type="ARBA" id="ARBA00023136"/>
    </source>
</evidence>
<dbReference type="InterPro" id="IPR011701">
    <property type="entry name" value="MFS"/>
</dbReference>
<dbReference type="Gene3D" id="1.20.1720.10">
    <property type="entry name" value="Multidrug resistance protein D"/>
    <property type="match status" value="1"/>
</dbReference>
<dbReference type="SUPFAM" id="SSF103473">
    <property type="entry name" value="MFS general substrate transporter"/>
    <property type="match status" value="1"/>
</dbReference>
<evidence type="ECO:0000256" key="2">
    <source>
        <dbReference type="ARBA" id="ARBA00022448"/>
    </source>
</evidence>
<feature type="transmembrane region" description="Helical" evidence="7">
    <location>
        <begin position="56"/>
        <end position="77"/>
    </location>
</feature>
<comment type="subcellular location">
    <subcellularLocation>
        <location evidence="1">Cell membrane</location>
        <topology evidence="1">Multi-pass membrane protein</topology>
    </subcellularLocation>
</comment>
<evidence type="ECO:0000256" key="1">
    <source>
        <dbReference type="ARBA" id="ARBA00004651"/>
    </source>
</evidence>
<feature type="domain" description="Major facilitator superfamily (MFS) profile" evidence="8">
    <location>
        <begin position="20"/>
        <end position="453"/>
    </location>
</feature>
<protein>
    <submittedName>
        <fullName evidence="9">MFS transporter</fullName>
    </submittedName>
</protein>
<sequence>MSHTLSTTTPPAAPTRTAPALLGVSLGYFMVLLDTTALSVAEPDLARSLGSSTAGLQWVVTAYTVVFGALLLSAGAVADRYGAHRVFRAAVAVFGAGSLLCAAAPGLWTLVALRAVLGAAAAACVPASMAMITRLYPQPARRARAVAVWATVSGAALAAGPVLGGVLVALAGWRAVFVVNGPLAAAALVLVAGGAARCPSGPRRVDWAAQAGTCAALGLATDALIAFGAHAVAHGVCSALGAGAVGALVAARQRRAAAPVLDPRLLRAPGMPAMLVAGAAVGFALTGVLFVLPLLLQHTRGYGAVATGAAFLPLTVPTVVNPLLVTRRLVARYGSGSTVRAGLCLLAAAGGVTGGAMWSAAPFAVLAAGLVAAGCGVSLPLPALTTAVVTLAPPGSAGAAGGVLNAARQLGATLGVAVAGAFVSGGGLLLPGVVCALAAAGPYLARVLRGRRTPA</sequence>
<feature type="transmembrane region" description="Helical" evidence="7">
    <location>
        <begin position="207"/>
        <end position="225"/>
    </location>
</feature>
<keyword evidence="6" id="KW-0046">Antibiotic resistance</keyword>
<accession>A0ABU7PGT1</accession>
<reference evidence="9 10" key="1">
    <citation type="submission" date="2023-12" db="EMBL/GenBank/DDBJ databases">
        <title>Streptomyces sp. V4-01.</title>
        <authorList>
            <person name="Somphong A."/>
            <person name="Phongsopitanun W."/>
        </authorList>
    </citation>
    <scope>NUCLEOTIDE SEQUENCE [LARGE SCALE GENOMIC DNA]</scope>
    <source>
        <strain evidence="9 10">V4-01</strain>
    </source>
</reference>
<feature type="transmembrane region" description="Helical" evidence="7">
    <location>
        <begin position="231"/>
        <end position="251"/>
    </location>
</feature>
<dbReference type="PANTHER" id="PTHR42718:SF9">
    <property type="entry name" value="MAJOR FACILITATOR SUPERFAMILY MULTIDRUG TRANSPORTER MFSC"/>
    <property type="match status" value="1"/>
</dbReference>
<dbReference type="EMBL" id="JAZEWV010000024">
    <property type="protein sequence ID" value="MEE4545025.1"/>
    <property type="molecule type" value="Genomic_DNA"/>
</dbReference>
<gene>
    <name evidence="9" type="ORF">V2S66_24040</name>
</gene>
<feature type="transmembrane region" description="Helical" evidence="7">
    <location>
        <begin position="177"/>
        <end position="195"/>
    </location>
</feature>
<feature type="transmembrane region" description="Helical" evidence="7">
    <location>
        <begin position="272"/>
        <end position="296"/>
    </location>
</feature>
<feature type="transmembrane region" description="Helical" evidence="7">
    <location>
        <begin position="20"/>
        <end position="41"/>
    </location>
</feature>
<feature type="transmembrane region" description="Helical" evidence="7">
    <location>
        <begin position="148"/>
        <end position="171"/>
    </location>
</feature>
<feature type="transmembrane region" description="Helical" evidence="7">
    <location>
        <begin position="302"/>
        <end position="325"/>
    </location>
</feature>
<keyword evidence="5 7" id="KW-0472">Membrane</keyword>
<feature type="transmembrane region" description="Helical" evidence="7">
    <location>
        <begin position="116"/>
        <end position="136"/>
    </location>
</feature>
<evidence type="ECO:0000313" key="9">
    <source>
        <dbReference type="EMBL" id="MEE4545025.1"/>
    </source>
</evidence>
<keyword evidence="10" id="KW-1185">Reference proteome</keyword>
<evidence type="ECO:0000256" key="3">
    <source>
        <dbReference type="ARBA" id="ARBA00022692"/>
    </source>
</evidence>
<evidence type="ECO:0000256" key="6">
    <source>
        <dbReference type="ARBA" id="ARBA00023251"/>
    </source>
</evidence>
<dbReference type="PANTHER" id="PTHR42718">
    <property type="entry name" value="MAJOR FACILITATOR SUPERFAMILY MULTIDRUG TRANSPORTER MFSC"/>
    <property type="match status" value="1"/>
</dbReference>
<comment type="caution">
    <text evidence="9">The sequence shown here is derived from an EMBL/GenBank/DDBJ whole genome shotgun (WGS) entry which is preliminary data.</text>
</comment>
<proteinExistence type="predicted"/>
<evidence type="ECO:0000313" key="10">
    <source>
        <dbReference type="Proteomes" id="UP001344658"/>
    </source>
</evidence>
<evidence type="ECO:0000256" key="4">
    <source>
        <dbReference type="ARBA" id="ARBA00022989"/>
    </source>
</evidence>
<dbReference type="InterPro" id="IPR036259">
    <property type="entry name" value="MFS_trans_sf"/>
</dbReference>
<dbReference type="PROSITE" id="PS50850">
    <property type="entry name" value="MFS"/>
    <property type="match status" value="1"/>
</dbReference>